<evidence type="ECO:0000256" key="1">
    <source>
        <dbReference type="SAM" id="Coils"/>
    </source>
</evidence>
<protein>
    <submittedName>
        <fullName evidence="2">Uncharacterized protein</fullName>
    </submittedName>
</protein>
<name>A0A7Y4A0T3_9VIBR</name>
<dbReference type="EMBL" id="VTXC01000029">
    <property type="protein sequence ID" value="NOH71994.1"/>
    <property type="molecule type" value="Genomic_DNA"/>
</dbReference>
<evidence type="ECO:0000313" key="3">
    <source>
        <dbReference type="Proteomes" id="UP000565719"/>
    </source>
</evidence>
<reference evidence="2 3" key="1">
    <citation type="submission" date="2019-09" db="EMBL/GenBank/DDBJ databases">
        <title>Draft genome sequencing and comparative genomics of hatchery-associated Vibrios.</title>
        <authorList>
            <person name="Kehlet-Delgado H."/>
            <person name="Mueller R.S."/>
        </authorList>
    </citation>
    <scope>NUCLEOTIDE SEQUENCE [LARGE SCALE GENOMIC DNA]</scope>
    <source>
        <strain evidence="2 3">99-46-Y</strain>
    </source>
</reference>
<evidence type="ECO:0000313" key="2">
    <source>
        <dbReference type="EMBL" id="NOH71994.1"/>
    </source>
</evidence>
<keyword evidence="1" id="KW-0175">Coiled coil</keyword>
<comment type="caution">
    <text evidence="2">The sequence shown here is derived from an EMBL/GenBank/DDBJ whole genome shotgun (WGS) entry which is preliminary data.</text>
</comment>
<sequence length="169" mass="19882">MLTLPMKSIAGHCREETWNKALSFQQEIESWYNTKAIDFNSFLNSHQQKTFLHKQFTKDELNSLLSGDSSYQQRFKQQLKVSKHTIAKLNNEKKRINEQSDLVRIAYANWASIHDHCNQSGLVINSTSSQRYMQLNQSILTDTKNLLNKYKLLIRIYEKEVDTLRKVKL</sequence>
<accession>A0A7Y4A0T3</accession>
<dbReference type="RefSeq" id="WP_171361234.1">
    <property type="nucleotide sequence ID" value="NZ_VTXC01000029.1"/>
</dbReference>
<dbReference type="AlphaFoldDB" id="A0A7Y4A0T3"/>
<proteinExistence type="predicted"/>
<organism evidence="2 3">
    <name type="scientific">Vibrio pectenicida</name>
    <dbReference type="NCBI Taxonomy" id="62763"/>
    <lineage>
        <taxon>Bacteria</taxon>
        <taxon>Pseudomonadati</taxon>
        <taxon>Pseudomonadota</taxon>
        <taxon>Gammaproteobacteria</taxon>
        <taxon>Vibrionales</taxon>
        <taxon>Vibrionaceae</taxon>
        <taxon>Vibrio</taxon>
    </lineage>
</organism>
<gene>
    <name evidence="2" type="ORF">F0225_11690</name>
</gene>
<feature type="coiled-coil region" evidence="1">
    <location>
        <begin position="72"/>
        <end position="106"/>
    </location>
</feature>
<dbReference type="Proteomes" id="UP000565719">
    <property type="component" value="Unassembled WGS sequence"/>
</dbReference>